<evidence type="ECO:0000313" key="8">
    <source>
        <dbReference type="Proteomes" id="UP000176787"/>
    </source>
</evidence>
<dbReference type="InterPro" id="IPR057264">
    <property type="entry name" value="Ribosomal_uL24_C"/>
</dbReference>
<dbReference type="GO" id="GO:0003735">
    <property type="term" value="F:structural constituent of ribosome"/>
    <property type="evidence" value="ECO:0007669"/>
    <property type="project" value="InterPro"/>
</dbReference>
<dbReference type="InterPro" id="IPR014722">
    <property type="entry name" value="Rib_uL2_dom2"/>
</dbReference>
<evidence type="ECO:0000313" key="7">
    <source>
        <dbReference type="EMBL" id="OGZ32319.1"/>
    </source>
</evidence>
<comment type="function">
    <text evidence="5">One of two assembly initiator proteins, it binds directly to the 5'-end of the 23S rRNA, where it nucleates assembly of the 50S subunit.</text>
</comment>
<keyword evidence="5" id="KW-0699">rRNA-binding</keyword>
<evidence type="ECO:0000259" key="6">
    <source>
        <dbReference type="Pfam" id="PF17136"/>
    </source>
</evidence>
<dbReference type="Gene3D" id="2.30.30.30">
    <property type="match status" value="1"/>
</dbReference>
<evidence type="ECO:0000256" key="1">
    <source>
        <dbReference type="ARBA" id="ARBA00010618"/>
    </source>
</evidence>
<accession>A0A1G2F2R9</accession>
<evidence type="ECO:0000256" key="5">
    <source>
        <dbReference type="HAMAP-Rule" id="MF_01326"/>
    </source>
</evidence>
<dbReference type="InterPro" id="IPR041988">
    <property type="entry name" value="Ribosomal_uL24_KOW"/>
</dbReference>
<dbReference type="STRING" id="1801726.A3H02_00975"/>
<dbReference type="AlphaFoldDB" id="A0A1G2F2R9"/>
<dbReference type="GO" id="GO:0006412">
    <property type="term" value="P:translation"/>
    <property type="evidence" value="ECO:0007669"/>
    <property type="project" value="UniProtKB-UniRule"/>
</dbReference>
<feature type="domain" description="Large ribosomal subunit protein uL24 C-terminal" evidence="6">
    <location>
        <begin position="46"/>
        <end position="110"/>
    </location>
</feature>
<dbReference type="CDD" id="cd06089">
    <property type="entry name" value="KOW_RPL26"/>
    <property type="match status" value="1"/>
</dbReference>
<dbReference type="GO" id="GO:1990904">
    <property type="term" value="C:ribonucleoprotein complex"/>
    <property type="evidence" value="ECO:0007669"/>
    <property type="project" value="UniProtKB-KW"/>
</dbReference>
<dbReference type="EMBL" id="MHMS01000009">
    <property type="protein sequence ID" value="OGZ32319.1"/>
    <property type="molecule type" value="Genomic_DNA"/>
</dbReference>
<protein>
    <recommendedName>
        <fullName evidence="4 5">Large ribosomal subunit protein uL24</fullName>
    </recommendedName>
</protein>
<evidence type="ECO:0000256" key="4">
    <source>
        <dbReference type="ARBA" id="ARBA00035206"/>
    </source>
</evidence>
<dbReference type="SUPFAM" id="SSF50104">
    <property type="entry name" value="Translation proteins SH3-like domain"/>
    <property type="match status" value="1"/>
</dbReference>
<dbReference type="GO" id="GO:0019843">
    <property type="term" value="F:rRNA binding"/>
    <property type="evidence" value="ECO:0007669"/>
    <property type="project" value="UniProtKB-UniRule"/>
</dbReference>
<dbReference type="GO" id="GO:0005840">
    <property type="term" value="C:ribosome"/>
    <property type="evidence" value="ECO:0007669"/>
    <property type="project" value="UniProtKB-KW"/>
</dbReference>
<comment type="caution">
    <text evidence="7">The sequence shown here is derived from an EMBL/GenBank/DDBJ whole genome shotgun (WGS) entry which is preliminary data.</text>
</comment>
<keyword evidence="3 5" id="KW-0687">Ribonucleoprotein</keyword>
<sequence length="110" mass="12416">MKNEKFKIKGIKKGDKAMVMSGDDRKKVGKILKVLFKENKAVVEGLNLVKRHLRPKRQGEKGQIVAKALPIRLSNLLLMCPSCGKPTRRAFKILKGGKKVRMCKKCKSEI</sequence>
<name>A0A1G2F2R9_9BACT</name>
<dbReference type="HAMAP" id="MF_01326_B">
    <property type="entry name" value="Ribosomal_uL24_B"/>
    <property type="match status" value="1"/>
</dbReference>
<dbReference type="Proteomes" id="UP000176787">
    <property type="component" value="Unassembled WGS sequence"/>
</dbReference>
<dbReference type="NCBIfam" id="TIGR01079">
    <property type="entry name" value="rplX_bact"/>
    <property type="match status" value="1"/>
</dbReference>
<keyword evidence="5" id="KW-0694">RNA-binding</keyword>
<comment type="subunit">
    <text evidence="5">Part of the 50S ribosomal subunit.</text>
</comment>
<organism evidence="7 8">
    <name type="scientific">Candidatus Niyogibacteria bacterium RIFCSPLOWO2_12_FULL_41_13</name>
    <dbReference type="NCBI Taxonomy" id="1801726"/>
    <lineage>
        <taxon>Bacteria</taxon>
        <taxon>Candidatus Niyogiibacteriota</taxon>
    </lineage>
</organism>
<dbReference type="InterPro" id="IPR008991">
    <property type="entry name" value="Translation_prot_SH3-like_sf"/>
</dbReference>
<comment type="similarity">
    <text evidence="1 5">Belongs to the universal ribosomal protein uL24 family.</text>
</comment>
<reference evidence="7 8" key="1">
    <citation type="journal article" date="2016" name="Nat. Commun.">
        <title>Thousands of microbial genomes shed light on interconnected biogeochemical processes in an aquifer system.</title>
        <authorList>
            <person name="Anantharaman K."/>
            <person name="Brown C.T."/>
            <person name="Hug L.A."/>
            <person name="Sharon I."/>
            <person name="Castelle C.J."/>
            <person name="Probst A.J."/>
            <person name="Thomas B.C."/>
            <person name="Singh A."/>
            <person name="Wilkins M.J."/>
            <person name="Karaoz U."/>
            <person name="Brodie E.L."/>
            <person name="Williams K.H."/>
            <person name="Hubbard S.S."/>
            <person name="Banfield J.F."/>
        </authorList>
    </citation>
    <scope>NUCLEOTIDE SEQUENCE [LARGE SCALE GENOMIC DNA]</scope>
</reference>
<gene>
    <name evidence="5" type="primary">rplX</name>
    <name evidence="7" type="ORF">A3H02_00975</name>
</gene>
<dbReference type="InterPro" id="IPR003256">
    <property type="entry name" value="Ribosomal_uL24"/>
</dbReference>
<evidence type="ECO:0000256" key="3">
    <source>
        <dbReference type="ARBA" id="ARBA00023274"/>
    </source>
</evidence>
<keyword evidence="2 5" id="KW-0689">Ribosomal protein</keyword>
<comment type="function">
    <text evidence="5">One of the proteins that surrounds the polypeptide exit tunnel on the outside of the subunit.</text>
</comment>
<evidence type="ECO:0000256" key="2">
    <source>
        <dbReference type="ARBA" id="ARBA00022980"/>
    </source>
</evidence>
<dbReference type="Pfam" id="PF17136">
    <property type="entry name" value="ribosomal_L24"/>
    <property type="match status" value="1"/>
</dbReference>
<proteinExistence type="inferred from homology"/>
<dbReference type="PANTHER" id="PTHR12903">
    <property type="entry name" value="MITOCHONDRIAL RIBOSOMAL PROTEIN L24"/>
    <property type="match status" value="1"/>
</dbReference>